<gene>
    <name evidence="2" type="ORF">BKH32_11280</name>
</gene>
<organism evidence="2 3">
    <name type="scientific">Actinomyces oris</name>
    <dbReference type="NCBI Taxonomy" id="544580"/>
    <lineage>
        <taxon>Bacteria</taxon>
        <taxon>Bacillati</taxon>
        <taxon>Actinomycetota</taxon>
        <taxon>Actinomycetes</taxon>
        <taxon>Actinomycetales</taxon>
        <taxon>Actinomycetaceae</taxon>
        <taxon>Actinomyces</taxon>
    </lineage>
</organism>
<evidence type="ECO:0000256" key="1">
    <source>
        <dbReference type="SAM" id="SignalP"/>
    </source>
</evidence>
<feature type="signal peptide" evidence="1">
    <location>
        <begin position="1"/>
        <end position="29"/>
    </location>
</feature>
<sequence>MRVRRREVLALGTASLALGAAGCSPFALARSKKKRKVRKYLSGLDGVTSVEMHVDPDLVSDDRWNVTVNLKDDPGQDSVLTIIRNARNEVVNLADSDKVDLDVRWVQGTTSMSCNLPMNDPEKAVLAAMKVVSSELESVGISKERILLDYQNGTTLPDNAILPPTSPVVGVGSLKTEQDYFVGGSYCFITHLKGVDLTSVPIKRVLDAIPAGKRVNAIVSLNAHDDVSQVTQLRVRGLGEYGKGVDVAAAAPVLAAVLGNQTLERVELTTALNDDYDFEVVAFDMQSGDVLGQGDPPEKAAAILSAARQAAASSS</sequence>
<proteinExistence type="predicted"/>
<dbReference type="InterPro" id="IPR006311">
    <property type="entry name" value="TAT_signal"/>
</dbReference>
<name>A0A1Q8HYI6_9ACTO</name>
<feature type="chain" id="PRO_5013362400" evidence="1">
    <location>
        <begin position="30"/>
        <end position="315"/>
    </location>
</feature>
<evidence type="ECO:0000313" key="3">
    <source>
        <dbReference type="Proteomes" id="UP000185736"/>
    </source>
</evidence>
<dbReference type="AlphaFoldDB" id="A0A1Q8HYI6"/>
<evidence type="ECO:0000313" key="2">
    <source>
        <dbReference type="EMBL" id="OLL13921.1"/>
    </source>
</evidence>
<dbReference type="Proteomes" id="UP000185736">
    <property type="component" value="Unassembled WGS sequence"/>
</dbReference>
<comment type="caution">
    <text evidence="2">The sequence shown here is derived from an EMBL/GenBank/DDBJ whole genome shotgun (WGS) entry which is preliminary data.</text>
</comment>
<dbReference type="EMBL" id="MSGO01000053">
    <property type="protein sequence ID" value="OLL13921.1"/>
    <property type="molecule type" value="Genomic_DNA"/>
</dbReference>
<accession>A0A1Q8HYI6</accession>
<dbReference type="PROSITE" id="PS51257">
    <property type="entry name" value="PROKAR_LIPOPROTEIN"/>
    <property type="match status" value="1"/>
</dbReference>
<protein>
    <submittedName>
        <fullName evidence="2">Uncharacterized protein</fullName>
    </submittedName>
</protein>
<keyword evidence="1" id="KW-0732">Signal</keyword>
<reference evidence="2 3" key="1">
    <citation type="submission" date="2016-12" db="EMBL/GenBank/DDBJ databases">
        <title>Genomic comparison of strains in the 'Actinomyces naeslundii' group.</title>
        <authorList>
            <person name="Mughal S.R."/>
            <person name="Do T."/>
            <person name="Gilbert S.C."/>
            <person name="Witherden E.A."/>
            <person name="Didelot X."/>
            <person name="Beighton D."/>
        </authorList>
    </citation>
    <scope>NUCLEOTIDE SEQUENCE [LARGE SCALE GENOMIC DNA]</scope>
    <source>
        <strain evidence="2 3">S64C</strain>
    </source>
</reference>
<dbReference type="PROSITE" id="PS51318">
    <property type="entry name" value="TAT"/>
    <property type="match status" value="1"/>
</dbReference>